<dbReference type="Proteomes" id="UP000324222">
    <property type="component" value="Unassembled WGS sequence"/>
</dbReference>
<protein>
    <submittedName>
        <fullName evidence="2">Uncharacterized protein</fullName>
    </submittedName>
</protein>
<feature type="region of interest" description="Disordered" evidence="1">
    <location>
        <begin position="41"/>
        <end position="63"/>
    </location>
</feature>
<dbReference type="AlphaFoldDB" id="A0A5B7KBP1"/>
<evidence type="ECO:0000313" key="2">
    <source>
        <dbReference type="EMBL" id="MPD06063.1"/>
    </source>
</evidence>
<accession>A0A5B7KBP1</accession>
<keyword evidence="3" id="KW-1185">Reference proteome</keyword>
<sequence length="63" mass="7090">MEWMERTISYVEMFTWAPSPRHSLRLCHRGGACPLFPALHTSSPFSTPPNNAPLRLPPSTPTL</sequence>
<name>A0A5B7KBP1_PORTR</name>
<organism evidence="2 3">
    <name type="scientific">Portunus trituberculatus</name>
    <name type="common">Swimming crab</name>
    <name type="synonym">Neptunus trituberculatus</name>
    <dbReference type="NCBI Taxonomy" id="210409"/>
    <lineage>
        <taxon>Eukaryota</taxon>
        <taxon>Metazoa</taxon>
        <taxon>Ecdysozoa</taxon>
        <taxon>Arthropoda</taxon>
        <taxon>Crustacea</taxon>
        <taxon>Multicrustacea</taxon>
        <taxon>Malacostraca</taxon>
        <taxon>Eumalacostraca</taxon>
        <taxon>Eucarida</taxon>
        <taxon>Decapoda</taxon>
        <taxon>Pleocyemata</taxon>
        <taxon>Brachyura</taxon>
        <taxon>Eubrachyura</taxon>
        <taxon>Portunoidea</taxon>
        <taxon>Portunidae</taxon>
        <taxon>Portuninae</taxon>
        <taxon>Portunus</taxon>
    </lineage>
</organism>
<comment type="caution">
    <text evidence="2">The sequence shown here is derived from an EMBL/GenBank/DDBJ whole genome shotgun (WGS) entry which is preliminary data.</text>
</comment>
<evidence type="ECO:0000313" key="3">
    <source>
        <dbReference type="Proteomes" id="UP000324222"/>
    </source>
</evidence>
<reference evidence="2 3" key="1">
    <citation type="submission" date="2019-05" db="EMBL/GenBank/DDBJ databases">
        <title>Another draft genome of Portunus trituberculatus and its Hox gene families provides insights of decapod evolution.</title>
        <authorList>
            <person name="Jeong J.-H."/>
            <person name="Song I."/>
            <person name="Kim S."/>
            <person name="Choi T."/>
            <person name="Kim D."/>
            <person name="Ryu S."/>
            <person name="Kim W."/>
        </authorList>
    </citation>
    <scope>NUCLEOTIDE SEQUENCE [LARGE SCALE GENOMIC DNA]</scope>
    <source>
        <tissue evidence="2">Muscle</tissue>
    </source>
</reference>
<evidence type="ECO:0000256" key="1">
    <source>
        <dbReference type="SAM" id="MobiDB-lite"/>
    </source>
</evidence>
<dbReference type="EMBL" id="VSRR010149264">
    <property type="protein sequence ID" value="MPD06063.1"/>
    <property type="molecule type" value="Genomic_DNA"/>
</dbReference>
<proteinExistence type="predicted"/>
<feature type="compositionally biased region" description="Pro residues" evidence="1">
    <location>
        <begin position="46"/>
        <end position="63"/>
    </location>
</feature>
<gene>
    <name evidence="2" type="ORF">E2C01_101844</name>
</gene>